<evidence type="ECO:0000313" key="2">
    <source>
        <dbReference type="EMBL" id="EOD04784.1"/>
    </source>
</evidence>
<dbReference type="PROSITE" id="PS00455">
    <property type="entry name" value="AMP_BINDING"/>
    <property type="match status" value="1"/>
</dbReference>
<proteinExistence type="predicted"/>
<organism evidence="2">
    <name type="scientific">Emiliania huxleyi</name>
    <name type="common">Coccolithophore</name>
    <name type="synonym">Pontosphaera huxleyi</name>
    <dbReference type="NCBI Taxonomy" id="2903"/>
    <lineage>
        <taxon>Eukaryota</taxon>
        <taxon>Haptista</taxon>
        <taxon>Haptophyta</taxon>
        <taxon>Prymnesiophyceae</taxon>
        <taxon>Isochrysidales</taxon>
        <taxon>Noelaerhabdaceae</taxon>
        <taxon>Emiliania</taxon>
    </lineage>
</organism>
<dbReference type="HOGENOM" id="CLU_373686_0_0_1"/>
<accession>R1D7N8</accession>
<evidence type="ECO:0000259" key="1">
    <source>
        <dbReference type="Pfam" id="PF00501"/>
    </source>
</evidence>
<reference evidence="2" key="1">
    <citation type="submission" date="2012-07" db="EMBL/GenBank/DDBJ databases">
        <title>Genome variability drives Emilianias global distribution.</title>
        <authorList>
            <consortium name="DOE Joint Genome Institute"/>
            <person name="Read B."/>
            <person name="Kegel J."/>
            <person name="Klute M."/>
            <person name="Kuo A."/>
            <person name="Lefebvre S.C."/>
            <person name="Maumus F."/>
            <person name="Mayer C."/>
            <person name="Miller J."/>
            <person name="Allen A."/>
            <person name="Bidle K."/>
            <person name="Borodovsky M."/>
            <person name="Bowler C."/>
            <person name="Brownlee C."/>
            <person name="Claverie J.-M."/>
            <person name="Cock M."/>
            <person name="De Vargas C."/>
            <person name="Elias M."/>
            <person name="Frickenhaus S."/>
            <person name="Gladyshev V.N."/>
            <person name="Gonzalez K."/>
            <person name="Guda C."/>
            <person name="Hadaegh A."/>
            <person name="Herman E."/>
            <person name="Iglesias-Rodriguez D."/>
            <person name="Jones B."/>
            <person name="Lawson T."/>
            <person name="Leese F."/>
            <person name="Lin Y.-C."/>
            <person name="Lindquist E."/>
            <person name="Lobanov A."/>
            <person name="Lucas S."/>
            <person name="Malik S.-H.B."/>
            <person name="Marsh M.E."/>
            <person name="Mock T."/>
            <person name="Monier A."/>
            <person name="Moreau H."/>
            <person name="Mueller-Roeber B."/>
            <person name="Napier J."/>
            <person name="Ogata H."/>
            <person name="Parker M."/>
            <person name="Probert I."/>
            <person name="Quesneville H."/>
            <person name="Raines C."/>
            <person name="Rensing S."/>
            <person name="Riano-Pachon D.M."/>
            <person name="Richier S."/>
            <person name="Rokitta S."/>
            <person name="Salamov A."/>
            <person name="Sarno A.F."/>
            <person name="Schmutz J."/>
            <person name="Schroeder D."/>
            <person name="Shiraiwa Y."/>
            <person name="Soanes D.M."/>
            <person name="Valentin K."/>
            <person name="Van Der Giezen M."/>
            <person name="Van Der Peer Y."/>
            <person name="Vardi A."/>
            <person name="Verret F."/>
            <person name="Von Dassow P."/>
            <person name="Wheeler G."/>
            <person name="Williams B."/>
            <person name="Wilson W."/>
            <person name="Wolfe G."/>
            <person name="Wurch L.L."/>
            <person name="Young J."/>
            <person name="Dacks J.B."/>
            <person name="Delwiche C.F."/>
            <person name="Dyhrman S."/>
            <person name="Glockner G."/>
            <person name="John U."/>
            <person name="Richards T."/>
            <person name="Worden A.Z."/>
            <person name="Zhang X."/>
            <person name="Grigoriev I.V."/>
        </authorList>
    </citation>
    <scope>NUCLEOTIDE SEQUENCE</scope>
    <source>
        <strain evidence="2">CCMP1516</strain>
    </source>
</reference>
<dbReference type="InterPro" id="IPR042099">
    <property type="entry name" value="ANL_N_sf"/>
</dbReference>
<dbReference type="AlphaFoldDB" id="R1D7N8"/>
<dbReference type="InterPro" id="IPR045851">
    <property type="entry name" value="AMP-bd_C_sf"/>
</dbReference>
<dbReference type="SUPFAM" id="SSF56801">
    <property type="entry name" value="Acetyl-CoA synthetase-like"/>
    <property type="match status" value="3"/>
</dbReference>
<dbReference type="Gene3D" id="3.40.50.12780">
    <property type="entry name" value="N-terminal domain of ligase-like"/>
    <property type="match status" value="2"/>
</dbReference>
<gene>
    <name evidence="2" type="ORF">EMIHUDRAFT_250438</name>
</gene>
<dbReference type="GeneID" id="17250932"/>
<dbReference type="InterPro" id="IPR020845">
    <property type="entry name" value="AMP-binding_CS"/>
</dbReference>
<protein>
    <recommendedName>
        <fullName evidence="1">AMP-dependent synthetase/ligase domain-containing protein</fullName>
    </recommendedName>
</protein>
<dbReference type="InterPro" id="IPR000873">
    <property type="entry name" value="AMP-dep_synth/lig_dom"/>
</dbReference>
<dbReference type="PANTHER" id="PTHR22754:SF32">
    <property type="entry name" value="DISCO-INTERACTING PROTEIN 2"/>
    <property type="match status" value="1"/>
</dbReference>
<dbReference type="Gene3D" id="3.30.300.30">
    <property type="match status" value="1"/>
</dbReference>
<feature type="domain" description="AMP-dependent synthetase/ligase" evidence="1">
    <location>
        <begin position="299"/>
        <end position="736"/>
    </location>
</feature>
<sequence length="745" mass="81782">MAEPPAKRSFTGAFEEQARKNGARRLYSWMRGDCSEEATLSFAELREQACNLCVALRQKWGANTGDRVMLVYPPGLDFLVAFFGAQYAAVIAVPYYPPIMPTSPMPSAGAKKLLADGLEKLSRISQSCSPILFLSTKAADWEGGPAEAAGRVCAERGGEGFLRPGCCAAIPITAEGGEDTLVIMSEIRPEASTNPADVEQNLRGVVSEISESEGVRPSAIVLITARSILKTTSGKLRRREMRQAYAQLVLGERPAEKWQFLIPESAVVHAGGREDFSAIFRHGSGDHYTPVQLSFTGKFEENAKRFGARRLYSWMRGDCSEEASLSFAELREQACNLCVALRQKWGANTGDRVMLVYPPGLDFLVAFFGAQYAAVIAVPYYPPIMPTSPMPSAGAKKLLADGLEKLSRISQSCSPILFLSTKFYLRAQWLCSMAIRDEECKHASDDLSRRRSAREEEWLNGWLATRCDDCPPDEVAFLQYTSGSTGHPKGVMVGTRNLMNNIFAIQSVKLSTREMAFLDQDKIGVASWLPQYHDMGLIGGCLSAAICGWRADLTSPFTFLQRPVVWLQMITRMKDTHLVQCTAPNFGYALCIRRVKGDALAKLSLAHWKVAMNGAEPIRASTVTEFSARFASCGFESRAWAPVFGLAENCLYCCGRAEETVILQVDRACLGVGDKPMPQTGPIQTSILEACGHYILPESFTNQMVKIVHNETCEELPDGTVGEIWVCGPSVAGGYWQLEDLSTDT</sequence>
<name>R1D7N8_EMIHU</name>
<dbReference type="PANTHER" id="PTHR22754">
    <property type="entry name" value="DISCO-INTERACTING PROTEIN 2 DIP2 -RELATED"/>
    <property type="match status" value="1"/>
</dbReference>
<dbReference type="EMBL" id="KB870319">
    <property type="protein sequence ID" value="EOD04784.1"/>
    <property type="molecule type" value="Genomic_DNA"/>
</dbReference>
<dbReference type="Pfam" id="PF00501">
    <property type="entry name" value="AMP-binding"/>
    <property type="match status" value="2"/>
</dbReference>
<feature type="domain" description="AMP-dependent synthetase/ligase" evidence="1">
    <location>
        <begin position="14"/>
        <end position="97"/>
    </location>
</feature>
<dbReference type="KEGG" id="ehx:EMIHUDRAFT_250438"/>
<dbReference type="RefSeq" id="XP_005757213.1">
    <property type="nucleotide sequence ID" value="XM_005757156.1"/>
</dbReference>
<feature type="non-terminal residue" evidence="2">
    <location>
        <position position="745"/>
    </location>
</feature>